<dbReference type="KEGG" id="cmv:CMUST_00495"/>
<reference evidence="4" key="2">
    <citation type="submission" date="2015-05" db="EMBL/GenBank/DDBJ databases">
        <title>Complete genome sequence of Corynebacterium mustelae DSM 45274, isolated from various tissues of a male ferret with lethal sepsis.</title>
        <authorList>
            <person name="Ruckert C."/>
            <person name="Albersmeier A."/>
            <person name="Winkler A."/>
            <person name="Tauch A."/>
        </authorList>
    </citation>
    <scope>NUCLEOTIDE SEQUENCE [LARGE SCALE GENOMIC DNA]</scope>
    <source>
        <strain evidence="4">DSM 45274</strain>
    </source>
</reference>
<dbReference type="RefSeq" id="WP_047260876.1">
    <property type="nucleotide sequence ID" value="NZ_CP011542.1"/>
</dbReference>
<dbReference type="OrthoDB" id="9796448at2"/>
<dbReference type="EMBL" id="CP011542">
    <property type="protein sequence ID" value="AKK04456.1"/>
    <property type="molecule type" value="Genomic_DNA"/>
</dbReference>
<dbReference type="Pfam" id="PF01906">
    <property type="entry name" value="YbjQ_1"/>
    <property type="match status" value="1"/>
</dbReference>
<gene>
    <name evidence="3" type="ORF">CMUST_00495</name>
</gene>
<evidence type="ECO:0000313" key="4">
    <source>
        <dbReference type="Proteomes" id="UP000035199"/>
    </source>
</evidence>
<comment type="similarity">
    <text evidence="1 2">Belongs to the UPF0145 family.</text>
</comment>
<dbReference type="Proteomes" id="UP000035199">
    <property type="component" value="Chromosome"/>
</dbReference>
<dbReference type="PATRIC" id="fig|571915.4.peg.103"/>
<dbReference type="HAMAP" id="MF_00338">
    <property type="entry name" value="UPF0145"/>
    <property type="match status" value="1"/>
</dbReference>
<proteinExistence type="inferred from homology"/>
<dbReference type="Gene3D" id="3.30.110.70">
    <property type="entry name" value="Hypothetical protein apc22750. Chain B"/>
    <property type="match status" value="1"/>
</dbReference>
<name>A0A0G3GTE9_9CORY</name>
<dbReference type="InterPro" id="IPR002765">
    <property type="entry name" value="UPF0145_YbjQ-like"/>
</dbReference>
<evidence type="ECO:0000256" key="2">
    <source>
        <dbReference type="HAMAP-Rule" id="MF_00338"/>
    </source>
</evidence>
<keyword evidence="4" id="KW-1185">Reference proteome</keyword>
<evidence type="ECO:0000256" key="1">
    <source>
        <dbReference type="ARBA" id="ARBA00010751"/>
    </source>
</evidence>
<dbReference type="AlphaFoldDB" id="A0A0G3GTE9"/>
<reference evidence="3 4" key="1">
    <citation type="journal article" date="2015" name="Genome Announc.">
        <title>Complete Genome Sequence of the Type Strain Corynebacterium mustelae DSM 45274, Isolated from Various Tissues of a Male Ferret with Lethal Sepsis.</title>
        <authorList>
            <person name="Ruckert C."/>
            <person name="Eimer J."/>
            <person name="Winkler A."/>
            <person name="Tauch A."/>
        </authorList>
    </citation>
    <scope>NUCLEOTIDE SEQUENCE [LARGE SCALE GENOMIC DNA]</scope>
    <source>
        <strain evidence="3 4">DSM 45274</strain>
    </source>
</reference>
<evidence type="ECO:0000313" key="3">
    <source>
        <dbReference type="EMBL" id="AKK04456.1"/>
    </source>
</evidence>
<sequence>MIVTTTNNVDGRTIAEYIRVVAGESIFGANAFKDIAASFRNLVGGRSQAYENELINAREAALGEMVQRAIELGADAVVGVNVDYQTVGIDGGMLMVGATGTAVRFA</sequence>
<dbReference type="PANTHER" id="PTHR34068">
    <property type="entry name" value="UPF0145 PROTEIN YBJQ"/>
    <property type="match status" value="1"/>
</dbReference>
<dbReference type="InterPro" id="IPR035439">
    <property type="entry name" value="UPF0145_dom_sf"/>
</dbReference>
<dbReference type="STRING" id="571915.CMUST_00495"/>
<protein>
    <recommendedName>
        <fullName evidence="2">UPF0145 protein CMUST_00495</fullName>
    </recommendedName>
</protein>
<accession>A0A0G3GTE9</accession>
<organism evidence="3 4">
    <name type="scientific">Corynebacterium mustelae</name>
    <dbReference type="NCBI Taxonomy" id="571915"/>
    <lineage>
        <taxon>Bacteria</taxon>
        <taxon>Bacillati</taxon>
        <taxon>Actinomycetota</taxon>
        <taxon>Actinomycetes</taxon>
        <taxon>Mycobacteriales</taxon>
        <taxon>Corynebacteriaceae</taxon>
        <taxon>Corynebacterium</taxon>
    </lineage>
</organism>
<dbReference type="PANTHER" id="PTHR34068:SF1">
    <property type="entry name" value="UPF0145 PROTEIN YBJQ"/>
    <property type="match status" value="1"/>
</dbReference>
<dbReference type="SUPFAM" id="SSF117782">
    <property type="entry name" value="YbjQ-like"/>
    <property type="match status" value="1"/>
</dbReference>